<comment type="caution">
    <text evidence="19">Lacks conserved residue(s) required for the propagation of feature annotation.</text>
</comment>
<gene>
    <name evidence="19" type="primary">cobS</name>
    <name evidence="20" type="ORF">IX56_03935</name>
</gene>
<dbReference type="Proteomes" id="UP000029858">
    <property type="component" value="Unassembled WGS sequence"/>
</dbReference>
<feature type="transmembrane region" description="Helical" evidence="19">
    <location>
        <begin position="37"/>
        <end position="60"/>
    </location>
</feature>
<comment type="catalytic activity">
    <reaction evidence="18 19">
        <text>alpha-ribazole 5'-phosphate + adenosylcob(III)inamide-GDP = adenosylcob(III)alamin 5'-phosphate + GMP + H(+)</text>
        <dbReference type="Rhea" id="RHEA:23560"/>
        <dbReference type="ChEBI" id="CHEBI:15378"/>
        <dbReference type="ChEBI" id="CHEBI:57918"/>
        <dbReference type="ChEBI" id="CHEBI:58115"/>
        <dbReference type="ChEBI" id="CHEBI:60487"/>
        <dbReference type="ChEBI" id="CHEBI:60493"/>
        <dbReference type="EC" id="2.7.8.26"/>
    </reaction>
</comment>
<evidence type="ECO:0000313" key="20">
    <source>
        <dbReference type="EMBL" id="KGJ23109.1"/>
    </source>
</evidence>
<evidence type="ECO:0000256" key="2">
    <source>
        <dbReference type="ARBA" id="ARBA00004651"/>
    </source>
</evidence>
<accession>A0A099GJZ5</accession>
<comment type="caution">
    <text evidence="20">The sequence shown here is derived from an EMBL/GenBank/DDBJ whole genome shotgun (WGS) entry which is preliminary data.</text>
</comment>
<evidence type="ECO:0000256" key="8">
    <source>
        <dbReference type="ARBA" id="ARBA00022573"/>
    </source>
</evidence>
<evidence type="ECO:0000256" key="7">
    <source>
        <dbReference type="ARBA" id="ARBA00022475"/>
    </source>
</evidence>
<evidence type="ECO:0000256" key="1">
    <source>
        <dbReference type="ARBA" id="ARBA00001946"/>
    </source>
</evidence>
<comment type="subcellular location">
    <subcellularLocation>
        <location evidence="2 19">Cell membrane</location>
        <topology evidence="2 19">Multi-pass membrane protein</topology>
    </subcellularLocation>
</comment>
<evidence type="ECO:0000256" key="4">
    <source>
        <dbReference type="ARBA" id="ARBA00010561"/>
    </source>
</evidence>
<protein>
    <recommendedName>
        <fullName evidence="6 19">Adenosylcobinamide-GDP ribazoletransferase</fullName>
        <ecNumber evidence="5 19">2.7.8.26</ecNumber>
    </recommendedName>
    <alternativeName>
        <fullName evidence="16 19">Cobalamin synthase</fullName>
    </alternativeName>
    <alternativeName>
        <fullName evidence="15 19">Cobalamin-5'-phosphate synthase</fullName>
    </alternativeName>
</protein>
<dbReference type="UniPathway" id="UPA00148">
    <property type="reaction ID" value="UER00238"/>
</dbReference>
<evidence type="ECO:0000256" key="5">
    <source>
        <dbReference type="ARBA" id="ARBA00013200"/>
    </source>
</evidence>
<dbReference type="Pfam" id="PF02654">
    <property type="entry name" value="CobS"/>
    <property type="match status" value="1"/>
</dbReference>
<comment type="pathway">
    <text evidence="3 19">Cofactor biosynthesis; adenosylcobalamin biosynthesis; adenosylcobalamin from cob(II)yrinate a,c-diamide: step 7/7.</text>
</comment>
<sequence>MSALGARLAELRLAAMLLTRLPVGRLNPAPTLGAARWAFPLVGACVGLIGWAGFAAALALGATPAMAAGASLGAMALATGGLHFDGLADMADGIGGGRTPEDRLRIMRDSRIGSYGALTLILTVALWLAALAAAGPLAGPWGFAAAGALSRAAIVAVQEALPPARPDGLGRLAAGRSRAARAVLAALALAVLVFGGLAGAAMLAATAAAALWTGGLAQRRLGGQTGDVLGATQVLAETAAWFALACALG</sequence>
<evidence type="ECO:0000256" key="9">
    <source>
        <dbReference type="ARBA" id="ARBA00022679"/>
    </source>
</evidence>
<feature type="transmembrane region" description="Helical" evidence="19">
    <location>
        <begin position="112"/>
        <end position="135"/>
    </location>
</feature>
<dbReference type="EC" id="2.7.8.26" evidence="5 19"/>
<evidence type="ECO:0000256" key="17">
    <source>
        <dbReference type="ARBA" id="ARBA00048623"/>
    </source>
</evidence>
<keyword evidence="13 19" id="KW-0472">Membrane</keyword>
<evidence type="ECO:0000313" key="21">
    <source>
        <dbReference type="Proteomes" id="UP000029858"/>
    </source>
</evidence>
<proteinExistence type="inferred from homology"/>
<dbReference type="GO" id="GO:0008818">
    <property type="term" value="F:cobalamin 5'-phosphate synthase activity"/>
    <property type="evidence" value="ECO:0007669"/>
    <property type="project" value="UniProtKB-UniRule"/>
</dbReference>
<comment type="function">
    <text evidence="14 19">Joins adenosylcobinamide-GDP and alpha-ribazole to generate adenosylcobalamin (Ado-cobalamin). Also synthesizes adenosylcobalamin 5'-phosphate from adenosylcobinamide-GDP and alpha-ribazole 5'-phosphate.</text>
</comment>
<reference evidence="20 21" key="1">
    <citation type="submission" date="2014-09" db="EMBL/GenBank/DDBJ databases">
        <authorList>
            <person name="McGinnis J.M."/>
            <person name="Wolfgang W.J."/>
        </authorList>
    </citation>
    <scope>NUCLEOTIDE SEQUENCE [LARGE SCALE GENOMIC DNA]</scope>
    <source>
        <strain evidence="20 21">5503</strain>
    </source>
</reference>
<evidence type="ECO:0000256" key="14">
    <source>
        <dbReference type="ARBA" id="ARBA00025228"/>
    </source>
</evidence>
<comment type="cofactor">
    <cofactor evidence="1 19">
        <name>Mg(2+)</name>
        <dbReference type="ChEBI" id="CHEBI:18420"/>
    </cofactor>
</comment>
<reference evidence="20 21" key="2">
    <citation type="submission" date="2014-10" db="EMBL/GenBank/DDBJ databases">
        <title>Paracoccus sanguinis sp. nov., isolated from clinical specimens of New York State patients.</title>
        <authorList>
            <person name="Mingle L.A."/>
            <person name="Cole J.A."/>
            <person name="Lapierre P."/>
            <person name="Musser K.A."/>
        </authorList>
    </citation>
    <scope>NUCLEOTIDE SEQUENCE [LARGE SCALE GENOMIC DNA]</scope>
    <source>
        <strain evidence="20 21">5503</strain>
    </source>
</reference>
<comment type="catalytic activity">
    <reaction evidence="17 19">
        <text>alpha-ribazole + adenosylcob(III)inamide-GDP = adenosylcob(III)alamin + GMP + H(+)</text>
        <dbReference type="Rhea" id="RHEA:16049"/>
        <dbReference type="ChEBI" id="CHEBI:10329"/>
        <dbReference type="ChEBI" id="CHEBI:15378"/>
        <dbReference type="ChEBI" id="CHEBI:18408"/>
        <dbReference type="ChEBI" id="CHEBI:58115"/>
        <dbReference type="ChEBI" id="CHEBI:60487"/>
        <dbReference type="EC" id="2.7.8.26"/>
    </reaction>
</comment>
<dbReference type="RefSeq" id="WP_036707573.1">
    <property type="nucleotide sequence ID" value="NZ_JRKQ01000011.1"/>
</dbReference>
<keyword evidence="9 19" id="KW-0808">Transferase</keyword>
<evidence type="ECO:0000256" key="11">
    <source>
        <dbReference type="ARBA" id="ARBA00022842"/>
    </source>
</evidence>
<keyword evidence="7 19" id="KW-1003">Cell membrane</keyword>
<evidence type="ECO:0000256" key="13">
    <source>
        <dbReference type="ARBA" id="ARBA00023136"/>
    </source>
</evidence>
<dbReference type="PANTHER" id="PTHR34148:SF1">
    <property type="entry name" value="ADENOSYLCOBINAMIDE-GDP RIBAZOLETRANSFERASE"/>
    <property type="match status" value="1"/>
</dbReference>
<dbReference type="GO" id="GO:0051073">
    <property type="term" value="F:adenosylcobinamide-GDP ribazoletransferase activity"/>
    <property type="evidence" value="ECO:0007669"/>
    <property type="project" value="UniProtKB-UniRule"/>
</dbReference>
<dbReference type="HAMAP" id="MF_00719">
    <property type="entry name" value="CobS"/>
    <property type="match status" value="1"/>
</dbReference>
<keyword evidence="11 19" id="KW-0460">Magnesium</keyword>
<dbReference type="GO" id="GO:0009236">
    <property type="term" value="P:cobalamin biosynthetic process"/>
    <property type="evidence" value="ECO:0007669"/>
    <property type="project" value="UniProtKB-UniRule"/>
</dbReference>
<evidence type="ECO:0000256" key="18">
    <source>
        <dbReference type="ARBA" id="ARBA00049504"/>
    </source>
</evidence>
<keyword evidence="10 19" id="KW-0812">Transmembrane</keyword>
<evidence type="ECO:0000256" key="15">
    <source>
        <dbReference type="ARBA" id="ARBA00032605"/>
    </source>
</evidence>
<dbReference type="GO" id="GO:0005886">
    <property type="term" value="C:plasma membrane"/>
    <property type="evidence" value="ECO:0007669"/>
    <property type="project" value="UniProtKB-SubCell"/>
</dbReference>
<dbReference type="InterPro" id="IPR003805">
    <property type="entry name" value="CobS"/>
</dbReference>
<evidence type="ECO:0000256" key="19">
    <source>
        <dbReference type="HAMAP-Rule" id="MF_00719"/>
    </source>
</evidence>
<dbReference type="PANTHER" id="PTHR34148">
    <property type="entry name" value="ADENOSYLCOBINAMIDE-GDP RIBAZOLETRANSFERASE"/>
    <property type="match status" value="1"/>
</dbReference>
<keyword evidence="12 19" id="KW-1133">Transmembrane helix</keyword>
<evidence type="ECO:0000256" key="12">
    <source>
        <dbReference type="ARBA" id="ARBA00022989"/>
    </source>
</evidence>
<evidence type="ECO:0000256" key="6">
    <source>
        <dbReference type="ARBA" id="ARBA00015850"/>
    </source>
</evidence>
<comment type="similarity">
    <text evidence="4 19">Belongs to the CobS family.</text>
</comment>
<evidence type="ECO:0000256" key="16">
    <source>
        <dbReference type="ARBA" id="ARBA00032853"/>
    </source>
</evidence>
<evidence type="ECO:0000256" key="10">
    <source>
        <dbReference type="ARBA" id="ARBA00022692"/>
    </source>
</evidence>
<name>A0A099GJZ5_9RHOB</name>
<organism evidence="20 21">
    <name type="scientific">Paracoccus sanguinis</name>
    <dbReference type="NCBI Taxonomy" id="1545044"/>
    <lineage>
        <taxon>Bacteria</taxon>
        <taxon>Pseudomonadati</taxon>
        <taxon>Pseudomonadota</taxon>
        <taxon>Alphaproteobacteria</taxon>
        <taxon>Rhodobacterales</taxon>
        <taxon>Paracoccaceae</taxon>
        <taxon>Paracoccus</taxon>
    </lineage>
</organism>
<evidence type="ECO:0000256" key="3">
    <source>
        <dbReference type="ARBA" id="ARBA00004663"/>
    </source>
</evidence>
<feature type="transmembrane region" description="Helical" evidence="19">
    <location>
        <begin position="182"/>
        <end position="212"/>
    </location>
</feature>
<dbReference type="EMBL" id="JRKQ01000011">
    <property type="protein sequence ID" value="KGJ23109.1"/>
    <property type="molecule type" value="Genomic_DNA"/>
</dbReference>
<dbReference type="AlphaFoldDB" id="A0A099GJZ5"/>
<keyword evidence="8 19" id="KW-0169">Cobalamin biosynthesis</keyword>